<evidence type="ECO:0000256" key="1">
    <source>
        <dbReference type="SAM" id="Coils"/>
    </source>
</evidence>
<dbReference type="EMBL" id="ML213528">
    <property type="protein sequence ID" value="TFK46712.1"/>
    <property type="molecule type" value="Genomic_DNA"/>
</dbReference>
<accession>A0A5C3MMS5</accession>
<evidence type="ECO:0000313" key="3">
    <source>
        <dbReference type="Proteomes" id="UP000305948"/>
    </source>
</evidence>
<name>A0A5C3MMS5_9AGAM</name>
<dbReference type="AlphaFoldDB" id="A0A5C3MMS5"/>
<sequence length="420" mass="47324">MPEEGMTLKTVQAMLKGEEESNAGEGVVFESAKSATAFLMLGLEIDKSCWPVRPRTRHQHHMPAVASLRNRNARDASAPEFSVDTAPLHLPSSFSPPSRSSVLPQSITEAETRIREAQAKDALNRLRHHLCMRSYMNRFKIKNITGQVQNTCARAIQHRVETKISAAVWEYHHVRAAFFAWKGPGAWETQLRELDPTTDVVAPNESALNQAEQREMERLEERGRHAEARMQDGAVKVGEGRRTLSWLWYAVPVTEDANDPQMHDVLRWSGRKPKRALEGDQSHVEAYQRWWLKREKERKELDEEVEEGVSAYARQHASEEREWGRMWTARWREGRVKAREAMVELGHIMGERLGASYSGEQRAPLDPSTAAIAATEAEAAAEAEANSITSANLHLSYTYSAAAFTSGANDGIDDDDEDND</sequence>
<feature type="coiled-coil region" evidence="1">
    <location>
        <begin position="202"/>
        <end position="229"/>
    </location>
</feature>
<dbReference type="OrthoDB" id="3263473at2759"/>
<keyword evidence="1" id="KW-0175">Coiled coil</keyword>
<proteinExistence type="predicted"/>
<dbReference type="STRING" id="5364.A0A5C3MMS5"/>
<evidence type="ECO:0000313" key="2">
    <source>
        <dbReference type="EMBL" id="TFK46712.1"/>
    </source>
</evidence>
<protein>
    <submittedName>
        <fullName evidence="2">Uncharacterized protein</fullName>
    </submittedName>
</protein>
<dbReference type="Proteomes" id="UP000305948">
    <property type="component" value="Unassembled WGS sequence"/>
</dbReference>
<organism evidence="2 3">
    <name type="scientific">Heliocybe sulcata</name>
    <dbReference type="NCBI Taxonomy" id="5364"/>
    <lineage>
        <taxon>Eukaryota</taxon>
        <taxon>Fungi</taxon>
        <taxon>Dikarya</taxon>
        <taxon>Basidiomycota</taxon>
        <taxon>Agaricomycotina</taxon>
        <taxon>Agaricomycetes</taxon>
        <taxon>Gloeophyllales</taxon>
        <taxon>Gloeophyllaceae</taxon>
        <taxon>Heliocybe</taxon>
    </lineage>
</organism>
<gene>
    <name evidence="2" type="ORF">OE88DRAFT_1739319</name>
</gene>
<reference evidence="2 3" key="1">
    <citation type="journal article" date="2019" name="Nat. Ecol. Evol.">
        <title>Megaphylogeny resolves global patterns of mushroom evolution.</title>
        <authorList>
            <person name="Varga T."/>
            <person name="Krizsan K."/>
            <person name="Foldi C."/>
            <person name="Dima B."/>
            <person name="Sanchez-Garcia M."/>
            <person name="Sanchez-Ramirez S."/>
            <person name="Szollosi G.J."/>
            <person name="Szarkandi J.G."/>
            <person name="Papp V."/>
            <person name="Albert L."/>
            <person name="Andreopoulos W."/>
            <person name="Angelini C."/>
            <person name="Antonin V."/>
            <person name="Barry K.W."/>
            <person name="Bougher N.L."/>
            <person name="Buchanan P."/>
            <person name="Buyck B."/>
            <person name="Bense V."/>
            <person name="Catcheside P."/>
            <person name="Chovatia M."/>
            <person name="Cooper J."/>
            <person name="Damon W."/>
            <person name="Desjardin D."/>
            <person name="Finy P."/>
            <person name="Geml J."/>
            <person name="Haridas S."/>
            <person name="Hughes K."/>
            <person name="Justo A."/>
            <person name="Karasinski D."/>
            <person name="Kautmanova I."/>
            <person name="Kiss B."/>
            <person name="Kocsube S."/>
            <person name="Kotiranta H."/>
            <person name="LaButti K.M."/>
            <person name="Lechner B.E."/>
            <person name="Liimatainen K."/>
            <person name="Lipzen A."/>
            <person name="Lukacs Z."/>
            <person name="Mihaltcheva S."/>
            <person name="Morgado L.N."/>
            <person name="Niskanen T."/>
            <person name="Noordeloos M.E."/>
            <person name="Ohm R.A."/>
            <person name="Ortiz-Santana B."/>
            <person name="Ovrebo C."/>
            <person name="Racz N."/>
            <person name="Riley R."/>
            <person name="Savchenko A."/>
            <person name="Shiryaev A."/>
            <person name="Soop K."/>
            <person name="Spirin V."/>
            <person name="Szebenyi C."/>
            <person name="Tomsovsky M."/>
            <person name="Tulloss R.E."/>
            <person name="Uehling J."/>
            <person name="Grigoriev I.V."/>
            <person name="Vagvolgyi C."/>
            <person name="Papp T."/>
            <person name="Martin F.M."/>
            <person name="Miettinen O."/>
            <person name="Hibbett D.S."/>
            <person name="Nagy L.G."/>
        </authorList>
    </citation>
    <scope>NUCLEOTIDE SEQUENCE [LARGE SCALE GENOMIC DNA]</scope>
    <source>
        <strain evidence="2 3">OMC1185</strain>
    </source>
</reference>
<keyword evidence="3" id="KW-1185">Reference proteome</keyword>